<feature type="binding site" evidence="5">
    <location>
        <position position="41"/>
    </location>
    <ligand>
        <name>FAD</name>
        <dbReference type="ChEBI" id="CHEBI:57692"/>
    </ligand>
</feature>
<keyword evidence="2 5" id="KW-0274">FAD</keyword>
<comment type="cofactor">
    <cofactor evidence="5">
        <name>FAD</name>
        <dbReference type="ChEBI" id="CHEBI:57692"/>
    </cofactor>
    <text evidence="5">Binds 1 FAD per subunit.</text>
</comment>
<sequence length="331" mass="36363">MEEIDLVIIGAGPTGMFASFCAGLREINSVTLESLDTYGGQMLELYPEKEVYDVMAVPKMLSKDLSNKMYEQSQTFKRRFEFNSKVTDIIPQSDKRLAVEVNGEKKYLAKSVLICGGVGDFHPNKLNAEGEDEYNGKGVYYSVKSIDDFKDKTVAVIGGGDSAFDYQMQIASVCKNTYIIQHNNTFKAAESSVDAVKRDAKAKIIMNTDVKKINGDGNNVKSIEVFDNSSKKDYTIDVDAVIIAIGYKVNPSLFKSLNVETDKRYIKVDHNYKTSVDGVYAAGDMANVSDEPKFALIAVGGSEAYIAINNIKKYISPNASLFGGHSSSLNL</sequence>
<feature type="domain" description="FAD/NAD(P)-binding" evidence="6">
    <location>
        <begin position="5"/>
        <end position="298"/>
    </location>
</feature>
<gene>
    <name evidence="7" type="ORF">BJBARM5_0128</name>
</gene>
<dbReference type="Proteomes" id="UP000009376">
    <property type="component" value="Unassembled WGS sequence"/>
</dbReference>
<comment type="catalytic activity">
    <reaction evidence="5">
        <text>2 reduced [2Fe-2S]-[ferredoxin] + NADP(+) + H(+) = 2 oxidized [2Fe-2S]-[ferredoxin] + NADPH</text>
        <dbReference type="Rhea" id="RHEA:20125"/>
        <dbReference type="Rhea" id="RHEA-COMP:10000"/>
        <dbReference type="Rhea" id="RHEA-COMP:10001"/>
        <dbReference type="ChEBI" id="CHEBI:15378"/>
        <dbReference type="ChEBI" id="CHEBI:33737"/>
        <dbReference type="ChEBI" id="CHEBI:33738"/>
        <dbReference type="ChEBI" id="CHEBI:57783"/>
        <dbReference type="ChEBI" id="CHEBI:58349"/>
        <dbReference type="EC" id="1.18.1.2"/>
    </reaction>
</comment>
<dbReference type="InterPro" id="IPR022890">
    <property type="entry name" value="Fd--NADP_Rdtase_type_2"/>
</dbReference>
<dbReference type="Gene3D" id="3.50.50.60">
    <property type="entry name" value="FAD/NAD(P)-binding domain"/>
    <property type="match status" value="2"/>
</dbReference>
<dbReference type="GO" id="GO:0050660">
    <property type="term" value="F:flavin adenine dinucleotide binding"/>
    <property type="evidence" value="ECO:0007669"/>
    <property type="project" value="UniProtKB-UniRule"/>
</dbReference>
<feature type="binding site" evidence="5">
    <location>
        <position position="327"/>
    </location>
    <ligand>
        <name>FAD</name>
        <dbReference type="ChEBI" id="CHEBI:57692"/>
    </ligand>
</feature>
<name>D6GUI9_PARA5</name>
<evidence type="ECO:0000256" key="5">
    <source>
        <dbReference type="HAMAP-Rule" id="MF_01685"/>
    </source>
</evidence>
<dbReference type="InterPro" id="IPR050097">
    <property type="entry name" value="Ferredoxin-NADP_redctase_2"/>
</dbReference>
<keyword evidence="3 5" id="KW-0521">NADP</keyword>
<proteinExistence type="inferred from homology"/>
<evidence type="ECO:0000256" key="4">
    <source>
        <dbReference type="ARBA" id="ARBA00023002"/>
    </source>
</evidence>
<dbReference type="PRINTS" id="PR00469">
    <property type="entry name" value="PNDRDTASEII"/>
</dbReference>
<evidence type="ECO:0000259" key="6">
    <source>
        <dbReference type="Pfam" id="PF07992"/>
    </source>
</evidence>
<feature type="binding site" evidence="5">
    <location>
        <position position="284"/>
    </location>
    <ligand>
        <name>FAD</name>
        <dbReference type="ChEBI" id="CHEBI:57692"/>
    </ligand>
</feature>
<dbReference type="PANTHER" id="PTHR48105">
    <property type="entry name" value="THIOREDOXIN REDUCTASE 1-RELATED-RELATED"/>
    <property type="match status" value="1"/>
</dbReference>
<dbReference type="InterPro" id="IPR023753">
    <property type="entry name" value="FAD/NAD-binding_dom"/>
</dbReference>
<dbReference type="GO" id="GO:0050661">
    <property type="term" value="F:NADP binding"/>
    <property type="evidence" value="ECO:0007669"/>
    <property type="project" value="UniProtKB-UniRule"/>
</dbReference>
<dbReference type="Pfam" id="PF07992">
    <property type="entry name" value="Pyr_redox_2"/>
    <property type="match status" value="1"/>
</dbReference>
<evidence type="ECO:0000313" key="8">
    <source>
        <dbReference type="Proteomes" id="UP000009376"/>
    </source>
</evidence>
<dbReference type="EMBL" id="GG745546">
    <property type="protein sequence ID" value="EFD93117.1"/>
    <property type="molecule type" value="Genomic_DNA"/>
</dbReference>
<dbReference type="GO" id="GO:0004324">
    <property type="term" value="F:ferredoxin-NADP+ reductase activity"/>
    <property type="evidence" value="ECO:0007669"/>
    <property type="project" value="UniProtKB-UniRule"/>
</dbReference>
<dbReference type="EC" id="1.18.1.2" evidence="5"/>
<comment type="similarity">
    <text evidence="5">Belongs to the ferredoxin--NADP reductase type 2 family.</text>
</comment>
<dbReference type="SUPFAM" id="SSF51905">
    <property type="entry name" value="FAD/NAD(P)-binding domain"/>
    <property type="match status" value="1"/>
</dbReference>
<feature type="binding site" evidence="5">
    <location>
        <position position="33"/>
    </location>
    <ligand>
        <name>FAD</name>
        <dbReference type="ChEBI" id="CHEBI:57692"/>
    </ligand>
</feature>
<feature type="binding site" evidence="5">
    <location>
        <position position="86"/>
    </location>
    <ligand>
        <name>FAD</name>
        <dbReference type="ChEBI" id="CHEBI:57692"/>
    </ligand>
</feature>
<evidence type="ECO:0000256" key="3">
    <source>
        <dbReference type="ARBA" id="ARBA00022857"/>
    </source>
</evidence>
<keyword evidence="4 5" id="KW-0560">Oxidoreductase</keyword>
<comment type="subunit">
    <text evidence="5">Homodimer.</text>
</comment>
<keyword evidence="1 5" id="KW-0285">Flavoprotein</keyword>
<dbReference type="HAMAP" id="MF_01685">
    <property type="entry name" value="FENR2"/>
    <property type="match status" value="1"/>
</dbReference>
<evidence type="ECO:0000256" key="2">
    <source>
        <dbReference type="ARBA" id="ARBA00022827"/>
    </source>
</evidence>
<reference evidence="7 8" key="1">
    <citation type="journal article" date="2010" name="Proc. Natl. Acad. Sci. U.S.A.">
        <title>Enigmatic, ultrasmall, uncultivated Archaea.</title>
        <authorList>
            <person name="Baker B.J."/>
            <person name="Comolli L.R."/>
            <person name="Dick G.J."/>
            <person name="Hauser L.J."/>
            <person name="Hyatt D."/>
            <person name="Dill B.D."/>
            <person name="Land M.L."/>
            <person name="Verberkmoes N.C."/>
            <person name="Hettich R.L."/>
            <person name="Banfield J.F."/>
        </authorList>
    </citation>
    <scope>NUCLEOTIDE SEQUENCE [LARGE SCALE GENOMIC DNA]</scope>
</reference>
<feature type="binding site" evidence="5">
    <location>
        <position position="46"/>
    </location>
    <ligand>
        <name>FAD</name>
        <dbReference type="ChEBI" id="CHEBI:57692"/>
    </ligand>
</feature>
<dbReference type="AlphaFoldDB" id="D6GUI9"/>
<feature type="binding site" evidence="5">
    <location>
        <position position="14"/>
    </location>
    <ligand>
        <name>FAD</name>
        <dbReference type="ChEBI" id="CHEBI:57692"/>
    </ligand>
</feature>
<evidence type="ECO:0000256" key="1">
    <source>
        <dbReference type="ARBA" id="ARBA00022630"/>
    </source>
</evidence>
<protein>
    <recommendedName>
        <fullName evidence="5">Ferredoxin--NADP reductase</fullName>
        <shortName evidence="5">FNR</shortName>
        <shortName evidence="5">Fd-NADP(+) reductase</shortName>
        <ecNumber evidence="5">1.18.1.2</ecNumber>
    </recommendedName>
</protein>
<accession>D6GUI9</accession>
<feature type="binding site" evidence="5">
    <location>
        <position position="121"/>
    </location>
    <ligand>
        <name>FAD</name>
        <dbReference type="ChEBI" id="CHEBI:57692"/>
    </ligand>
</feature>
<dbReference type="InterPro" id="IPR036188">
    <property type="entry name" value="FAD/NAD-bd_sf"/>
</dbReference>
<dbReference type="PRINTS" id="PR00368">
    <property type="entry name" value="FADPNR"/>
</dbReference>
<organism evidence="7 8">
    <name type="scientific">Candidatus Parvarchaeum acidophilus ARMAN-5</name>
    <dbReference type="NCBI Taxonomy" id="662762"/>
    <lineage>
        <taxon>Archaea</taxon>
        <taxon>Candidatus Parvarchaeota</taxon>
        <taxon>Candidatus Parvarchaeum</taxon>
    </lineage>
</organism>
<evidence type="ECO:0000313" key="7">
    <source>
        <dbReference type="EMBL" id="EFD93117.1"/>
    </source>
</evidence>